<dbReference type="Proteomes" id="UP000249605">
    <property type="component" value="Plasmid unnamed3"/>
</dbReference>
<keyword evidence="1" id="KW-0614">Plasmid</keyword>
<proteinExistence type="predicted"/>
<dbReference type="KEGG" id="azm:DM194_23305"/>
<accession>A0A2U9SCE3</accession>
<evidence type="ECO:0000313" key="2">
    <source>
        <dbReference type="Proteomes" id="UP000249605"/>
    </source>
</evidence>
<reference evidence="1 2" key="1">
    <citation type="submission" date="2018-06" db="EMBL/GenBank/DDBJ databases">
        <title>Complete genome sequencing of Azospirillum sp. M2T2B2.</title>
        <authorList>
            <person name="Heo J."/>
            <person name="Kim S.-J."/>
            <person name="Kwon S.-W."/>
            <person name="Anandham R."/>
        </authorList>
    </citation>
    <scope>NUCLEOTIDE SEQUENCE [LARGE SCALE GENOMIC DNA]</scope>
    <source>
        <strain evidence="1 2">M2T2B2</strain>
        <plasmid evidence="1 2">unnamed3</plasmid>
    </source>
</reference>
<organism evidence="1 2">
    <name type="scientific">Azospirillum ramasamyi</name>
    <dbReference type="NCBI Taxonomy" id="682998"/>
    <lineage>
        <taxon>Bacteria</taxon>
        <taxon>Pseudomonadati</taxon>
        <taxon>Pseudomonadota</taxon>
        <taxon>Alphaproteobacteria</taxon>
        <taxon>Rhodospirillales</taxon>
        <taxon>Azospirillaceae</taxon>
        <taxon>Azospirillum</taxon>
    </lineage>
</organism>
<sequence length="97" mass="11144">MTKEGFNKVFKNYSNGFAEISYPSGSLGSHTHLIEIHNDRDVDELVVGAFYFDFMQSAIQSAGKQIIDSMFGDNIKPIKKMYEEIEKKIDKNEFKKL</sequence>
<dbReference type="AlphaFoldDB" id="A0A2U9SCE3"/>
<evidence type="ECO:0000313" key="1">
    <source>
        <dbReference type="EMBL" id="AWU97220.1"/>
    </source>
</evidence>
<gene>
    <name evidence="1" type="ORF">DM194_23305</name>
</gene>
<keyword evidence="2" id="KW-1185">Reference proteome</keyword>
<protein>
    <submittedName>
        <fullName evidence="1">Uncharacterized protein</fullName>
    </submittedName>
</protein>
<geneLocation type="plasmid" evidence="1 2">
    <name>unnamed3</name>
</geneLocation>
<dbReference type="EMBL" id="CP029833">
    <property type="protein sequence ID" value="AWU97220.1"/>
    <property type="molecule type" value="Genomic_DNA"/>
</dbReference>
<name>A0A2U9SCE3_9PROT</name>